<keyword evidence="2" id="KW-0472">Membrane</keyword>
<name>A0A0F9KH55_9ZZZZ</name>
<accession>A0A0F9KH55</accession>
<evidence type="ECO:0000256" key="1">
    <source>
        <dbReference type="ARBA" id="ARBA00007430"/>
    </source>
</evidence>
<organism evidence="4">
    <name type="scientific">marine sediment metagenome</name>
    <dbReference type="NCBI Taxonomy" id="412755"/>
    <lineage>
        <taxon>unclassified sequences</taxon>
        <taxon>metagenomes</taxon>
        <taxon>ecological metagenomes</taxon>
    </lineage>
</organism>
<protein>
    <recommendedName>
        <fullName evidence="3">Polysaccharide biosynthesis protein CapD-like domain-containing protein</fullName>
    </recommendedName>
</protein>
<sequence>MNKYEVVIIGAGAAGLMCALTAGQRGRKVLLLDHADRVGKKILISGGTGSLGNALVGKICTDYEPEKLIIFSRDEYKQKVMAEKFDYYPCLRFFLGDVRDSTRLKEVCRDVDIVIHAAALKQIPTLEYNPTEAIKTNVDGTVNIVEACIYCGVSKAVLISTDKAVNPVNLYGATKLCAEKVFLAANSFNKTKFSVVRYGNVLNSRGSVIEHFLKLKKAGIKEFPITDERMTRFWLTLEEASELVINSLSNGECL</sequence>
<comment type="caution">
    <text evidence="4">The sequence shown here is derived from an EMBL/GenBank/DDBJ whole genome shotgun (WGS) entry which is preliminary data.</text>
</comment>
<dbReference type="InterPro" id="IPR003869">
    <property type="entry name" value="Polysac_CapD-like"/>
</dbReference>
<dbReference type="Pfam" id="PF13450">
    <property type="entry name" value="NAD_binding_8"/>
    <property type="match status" value="1"/>
</dbReference>
<feature type="transmembrane region" description="Helical" evidence="2">
    <location>
        <begin position="6"/>
        <end position="23"/>
    </location>
</feature>
<keyword evidence="2" id="KW-1133">Transmembrane helix</keyword>
<dbReference type="PANTHER" id="PTHR43318">
    <property type="entry name" value="UDP-N-ACETYLGLUCOSAMINE 4,6-DEHYDRATASE"/>
    <property type="match status" value="1"/>
</dbReference>
<dbReference type="Gene3D" id="3.50.50.60">
    <property type="entry name" value="FAD/NAD(P)-binding domain"/>
    <property type="match status" value="1"/>
</dbReference>
<dbReference type="SUPFAM" id="SSF51905">
    <property type="entry name" value="FAD/NAD(P)-binding domain"/>
    <property type="match status" value="1"/>
</dbReference>
<dbReference type="EMBL" id="LAZR01009201">
    <property type="protein sequence ID" value="KKM74066.1"/>
    <property type="molecule type" value="Genomic_DNA"/>
</dbReference>
<reference evidence="4" key="1">
    <citation type="journal article" date="2015" name="Nature">
        <title>Complex archaea that bridge the gap between prokaryotes and eukaryotes.</title>
        <authorList>
            <person name="Spang A."/>
            <person name="Saw J.H."/>
            <person name="Jorgensen S.L."/>
            <person name="Zaremba-Niedzwiedzka K."/>
            <person name="Martijn J."/>
            <person name="Lind A.E."/>
            <person name="van Eijk R."/>
            <person name="Schleper C."/>
            <person name="Guy L."/>
            <person name="Ettema T.J."/>
        </authorList>
    </citation>
    <scope>NUCLEOTIDE SEQUENCE</scope>
</reference>
<keyword evidence="2" id="KW-0812">Transmembrane</keyword>
<dbReference type="PANTHER" id="PTHR43318:SF2">
    <property type="entry name" value="UDP-N-ACETYLGLUCOSAMINE 4,6-DEHYDRATASE (INVERTING)"/>
    <property type="match status" value="1"/>
</dbReference>
<dbReference type="Pfam" id="PF02719">
    <property type="entry name" value="Polysacc_synt_2"/>
    <property type="match status" value="1"/>
</dbReference>
<dbReference type="Gene3D" id="3.40.50.720">
    <property type="entry name" value="NAD(P)-binding Rossmann-like Domain"/>
    <property type="match status" value="1"/>
</dbReference>
<proteinExistence type="inferred from homology"/>
<dbReference type="InterPro" id="IPR051203">
    <property type="entry name" value="Polysaccharide_Synthase-Rel"/>
</dbReference>
<feature type="non-terminal residue" evidence="4">
    <location>
        <position position="254"/>
    </location>
</feature>
<dbReference type="SUPFAM" id="SSF51735">
    <property type="entry name" value="NAD(P)-binding Rossmann-fold domains"/>
    <property type="match status" value="1"/>
</dbReference>
<evidence type="ECO:0000256" key="2">
    <source>
        <dbReference type="SAM" id="Phobius"/>
    </source>
</evidence>
<dbReference type="AlphaFoldDB" id="A0A0F9KH55"/>
<gene>
    <name evidence="4" type="ORF">LCGC14_1404140</name>
</gene>
<dbReference type="InterPro" id="IPR036291">
    <property type="entry name" value="NAD(P)-bd_dom_sf"/>
</dbReference>
<evidence type="ECO:0000313" key="4">
    <source>
        <dbReference type="EMBL" id="KKM74066.1"/>
    </source>
</evidence>
<evidence type="ECO:0000259" key="3">
    <source>
        <dbReference type="Pfam" id="PF02719"/>
    </source>
</evidence>
<comment type="similarity">
    <text evidence="1">Belongs to the polysaccharide synthase family.</text>
</comment>
<dbReference type="InterPro" id="IPR036188">
    <property type="entry name" value="FAD/NAD-bd_sf"/>
</dbReference>
<feature type="domain" description="Polysaccharide biosynthesis protein CapD-like" evidence="3">
    <location>
        <begin position="42"/>
        <end position="251"/>
    </location>
</feature>